<protein>
    <recommendedName>
        <fullName evidence="3">Peptidase C1A papain C-terminal domain-containing protein</fullName>
    </recommendedName>
</protein>
<feature type="compositionally biased region" description="Pro residues" evidence="2">
    <location>
        <begin position="380"/>
        <end position="390"/>
    </location>
</feature>
<feature type="region of interest" description="Disordered" evidence="2">
    <location>
        <begin position="1194"/>
        <end position="1273"/>
    </location>
</feature>
<organism evidence="4 5">
    <name type="scientific">Edaphochlamys debaryana</name>
    <dbReference type="NCBI Taxonomy" id="47281"/>
    <lineage>
        <taxon>Eukaryota</taxon>
        <taxon>Viridiplantae</taxon>
        <taxon>Chlorophyta</taxon>
        <taxon>core chlorophytes</taxon>
        <taxon>Chlorophyceae</taxon>
        <taxon>CS clade</taxon>
        <taxon>Chlamydomonadales</taxon>
        <taxon>Chlamydomonadales incertae sedis</taxon>
        <taxon>Edaphochlamys</taxon>
    </lineage>
</organism>
<dbReference type="SUPFAM" id="SSF54001">
    <property type="entry name" value="Cysteine proteinases"/>
    <property type="match status" value="2"/>
</dbReference>
<name>A0A835XGL1_9CHLO</name>
<dbReference type="Gene3D" id="3.90.70.10">
    <property type="entry name" value="Cysteine proteinases"/>
    <property type="match status" value="2"/>
</dbReference>
<feature type="domain" description="Peptidase C1A papain C-terminal" evidence="3">
    <location>
        <begin position="179"/>
        <end position="371"/>
    </location>
</feature>
<dbReference type="Pfam" id="PF00112">
    <property type="entry name" value="Peptidase_C1"/>
    <property type="match status" value="2"/>
</dbReference>
<evidence type="ECO:0000313" key="5">
    <source>
        <dbReference type="Proteomes" id="UP000612055"/>
    </source>
</evidence>
<feature type="region of interest" description="Disordered" evidence="2">
    <location>
        <begin position="465"/>
        <end position="542"/>
    </location>
</feature>
<dbReference type="Gene3D" id="2.40.50.170">
    <property type="entry name" value="Cysteine proteinases. Chain C"/>
    <property type="match status" value="1"/>
</dbReference>
<dbReference type="InterPro" id="IPR038765">
    <property type="entry name" value="Papain-like_cys_pep_sf"/>
</dbReference>
<feature type="compositionally biased region" description="Low complexity" evidence="2">
    <location>
        <begin position="122"/>
        <end position="132"/>
    </location>
</feature>
<dbReference type="PANTHER" id="PTHR12411">
    <property type="entry name" value="CYSTEINE PROTEASE FAMILY C1-RELATED"/>
    <property type="match status" value="1"/>
</dbReference>
<feature type="compositionally biased region" description="Basic residues" evidence="2">
    <location>
        <begin position="733"/>
        <end position="750"/>
    </location>
</feature>
<feature type="region of interest" description="Disordered" evidence="2">
    <location>
        <begin position="902"/>
        <end position="924"/>
    </location>
</feature>
<dbReference type="InterPro" id="IPR000668">
    <property type="entry name" value="Peptidase_C1A_C"/>
</dbReference>
<evidence type="ECO:0000256" key="2">
    <source>
        <dbReference type="SAM" id="MobiDB-lite"/>
    </source>
</evidence>
<dbReference type="OrthoDB" id="513248at2759"/>
<dbReference type="Proteomes" id="UP000612055">
    <property type="component" value="Unassembled WGS sequence"/>
</dbReference>
<reference evidence="4" key="1">
    <citation type="journal article" date="2020" name="bioRxiv">
        <title>Comparative genomics of Chlamydomonas.</title>
        <authorList>
            <person name="Craig R.J."/>
            <person name="Hasan A.R."/>
            <person name="Ness R.W."/>
            <person name="Keightley P.D."/>
        </authorList>
    </citation>
    <scope>NUCLEOTIDE SEQUENCE</scope>
    <source>
        <strain evidence="4">CCAP 11/70</strain>
    </source>
</reference>
<evidence type="ECO:0000256" key="1">
    <source>
        <dbReference type="ARBA" id="ARBA00008455"/>
    </source>
</evidence>
<feature type="region of interest" description="Disordered" evidence="2">
    <location>
        <begin position="375"/>
        <end position="418"/>
    </location>
</feature>
<dbReference type="CDD" id="cd02248">
    <property type="entry name" value="Peptidase_C1A"/>
    <property type="match status" value="2"/>
</dbReference>
<feature type="domain" description="Peptidase C1A papain C-terminal" evidence="3">
    <location>
        <begin position="847"/>
        <end position="1100"/>
    </location>
</feature>
<evidence type="ECO:0000259" key="3">
    <source>
        <dbReference type="SMART" id="SM00645"/>
    </source>
</evidence>
<accession>A0A835XGL1</accession>
<feature type="compositionally biased region" description="Low complexity" evidence="2">
    <location>
        <begin position="494"/>
        <end position="504"/>
    </location>
</feature>
<feature type="region of interest" description="Disordered" evidence="2">
    <location>
        <begin position="109"/>
        <end position="142"/>
    </location>
</feature>
<gene>
    <name evidence="4" type="ORF">HYH03_017794</name>
</gene>
<feature type="compositionally biased region" description="Low complexity" evidence="2">
    <location>
        <begin position="1201"/>
        <end position="1211"/>
    </location>
</feature>
<comment type="similarity">
    <text evidence="1">Belongs to the peptidase C1 family.</text>
</comment>
<feature type="compositionally biased region" description="Pro residues" evidence="2">
    <location>
        <begin position="1212"/>
        <end position="1264"/>
    </location>
</feature>
<proteinExistence type="inferred from homology"/>
<dbReference type="SMART" id="SM00645">
    <property type="entry name" value="Pept_C1"/>
    <property type="match status" value="2"/>
</dbReference>
<dbReference type="PROSITE" id="PS00139">
    <property type="entry name" value="THIOL_PROTEASE_CYS"/>
    <property type="match status" value="2"/>
</dbReference>
<feature type="region of interest" description="Disordered" evidence="2">
    <location>
        <begin position="72"/>
        <end position="93"/>
    </location>
</feature>
<dbReference type="PRINTS" id="PR00705">
    <property type="entry name" value="PAPAIN"/>
</dbReference>
<sequence>MDPAAAFSKWLADNGRTYTADSELGKLVFARFLLDVIERGLVHNSDPKQTYAIGVTSALDWQLRMEFDVAGSRRRSQEEAVGEPEGVTVQDRTQQLRGAHHLRNRRLVTQAVPQQAPPPVQRVPSPASKPSTKAPPPASPKNASASIYGALFDLGVEFAPTLDSVKSGTLPISRSAMCAAKTKDNRGALKPAQQQGSCGSCWAFGTTATVMAELYDGSTAPYLSTQELVDCVTSEPLYGSHTNKGCFGGSHVIAFEYMKNKGVGLEADYPYEMEDSVGVERHQCRATQDESRRVFISDYRLLTGGEDQMMEHLITVVGWGVQSGTPFWIIRNSWGANWGDPAYPGHVRMLRNANSPHTGDNGLAFLAQWPVRVYTERPNNPSPAEPAPQPEDPDQLDCRGSSAWKGAEQEARDGTKPGASWAVAVPITACSQAVTATNYETLEGAEEAALAKCSDAYGATRCQVVASGAGPSPDTPDTNPPPADTPHSPEEEANASPPAAADSNHTPPETDTADRRPPLADEWDDDSPPTGCLPSPPRQPAAGGLRLLKWSEVDRIRAQFVAPMVPRGRGGMPSALTCALLLALVPAMARTSRSLKGTMDDNERPTSGGAGPVDWLPIEEVKAQANQELLEMKKDPIAAFNKWLADNGRIYTADSELGKLVFARFLDVIERGLVHNSDPKQTYAIGVTSALDWQLRMEFDAAGSRRRSLEEAVGEPEGVNTVVTPRDEQPHHTGTKTHRRRAQHDRRRRLVSSPNKKSPPPPPKRPPPPPKRSPPPPPKRSPPPPPSKRFPPPAPPPRNSKAPPPASSKSNKASIYGALFDLGTAYAPTLDSSKTGTLPMSGASQCNSNTMDNRNALKPAQNQGSCGSCWAFGAAATVMAELYDGSTAPYLSTQELVDCVTSQPKYPGKRRRSRKPPAYRPKLAIPLPLGTTNNGCGGGSHLVTFEYIMNQGVGLDADYPYEMGNSNGVTRHQCRATQDESRRVYISDYKLLRGGEDEMLDEMCINGAKALSIRIVVCSNFENYRGGILTDDCPNDNTKGHLITVVGWGVQSGTPFWIIRNSWGANWGDPAYPGHVRMLRNAHSPNTGNNGLAFLAQMPVRVYPKHRTNPGPAPGPDQKDCRGSSAWKAGEQQAKDGTEAGYVWAVAVPTSDCSAAVVATNYDTLGAAEDAAAAACSNYNPKSKCQVVASGTVGGKPGPAPDYSPDYNPDYNPGPGPTPSPDYDPDYSPGPGPAPTPSPDYDPDYNPGPGPAPDYAPDDNPGPAPDYDYNSRR</sequence>
<dbReference type="EMBL" id="JAEHOE010000180">
    <property type="protein sequence ID" value="KAG2483346.1"/>
    <property type="molecule type" value="Genomic_DNA"/>
</dbReference>
<dbReference type="GO" id="GO:0006508">
    <property type="term" value="P:proteolysis"/>
    <property type="evidence" value="ECO:0007669"/>
    <property type="project" value="InterPro"/>
</dbReference>
<dbReference type="InterPro" id="IPR000169">
    <property type="entry name" value="Pept_cys_AS"/>
</dbReference>
<feature type="compositionally biased region" description="Basic residues" evidence="2">
    <location>
        <begin position="907"/>
        <end position="917"/>
    </location>
</feature>
<dbReference type="InterPro" id="IPR039417">
    <property type="entry name" value="Peptidase_C1A_papain-like"/>
</dbReference>
<comment type="caution">
    <text evidence="4">The sequence shown here is derived from an EMBL/GenBank/DDBJ whole genome shotgun (WGS) entry which is preliminary data.</text>
</comment>
<feature type="region of interest" description="Disordered" evidence="2">
    <location>
        <begin position="707"/>
        <end position="811"/>
    </location>
</feature>
<dbReference type="InterPro" id="IPR013128">
    <property type="entry name" value="Peptidase_C1A"/>
</dbReference>
<feature type="region of interest" description="Disordered" evidence="2">
    <location>
        <begin position="1105"/>
        <end position="1133"/>
    </location>
</feature>
<dbReference type="AlphaFoldDB" id="A0A835XGL1"/>
<keyword evidence="5" id="KW-1185">Reference proteome</keyword>
<feature type="compositionally biased region" description="Pro residues" evidence="2">
    <location>
        <begin position="757"/>
        <end position="806"/>
    </location>
</feature>
<evidence type="ECO:0000313" key="4">
    <source>
        <dbReference type="EMBL" id="KAG2483346.1"/>
    </source>
</evidence>
<dbReference type="GO" id="GO:0008234">
    <property type="term" value="F:cysteine-type peptidase activity"/>
    <property type="evidence" value="ECO:0007669"/>
    <property type="project" value="InterPro"/>
</dbReference>